<reference evidence="2" key="1">
    <citation type="submission" date="2016-09" db="EMBL/GenBank/DDBJ databases">
        <authorList>
            <person name="Hebert L."/>
            <person name="Moumen B."/>
        </authorList>
    </citation>
    <scope>NUCLEOTIDE SEQUENCE [LARGE SCALE GENOMIC DNA]</scope>
    <source>
        <strain evidence="2">OVI</strain>
    </source>
</reference>
<evidence type="ECO:0000313" key="2">
    <source>
        <dbReference type="EMBL" id="SCU65779.1"/>
    </source>
</evidence>
<feature type="compositionally biased region" description="Basic and acidic residues" evidence="1">
    <location>
        <begin position="1"/>
        <end position="10"/>
    </location>
</feature>
<proteinExistence type="predicted"/>
<comment type="caution">
    <text evidence="2">The sequence shown here is derived from an EMBL/GenBank/DDBJ whole genome shotgun (WGS) entry which is preliminary data.</text>
</comment>
<dbReference type="AlphaFoldDB" id="A0A1G4I296"/>
<gene>
    <name evidence="2" type="ORF">TEOVI_000513000</name>
</gene>
<protein>
    <submittedName>
        <fullName evidence="2">Uncharacterized protein</fullName>
    </submittedName>
</protein>
<sequence length="181" mass="19593">MDSGTKREFGRNVTNVDDFKGAKLTPSKIHHQKFEGSDKRHGVRLADEGKWCIHKRSRVEPVAAGPSRERSVEETKSTTTCCSLPLPSQETNLCSIRGDSNTCSSDDSSIERYFDESCEAIEAPTAPAPRPPSPTWNNALRTVSGTAAAVLQDLKNAASLQTDQSSSSEVLPSPPVIPLIL</sequence>
<dbReference type="GeneID" id="92379070"/>
<evidence type="ECO:0000256" key="1">
    <source>
        <dbReference type="SAM" id="MobiDB-lite"/>
    </source>
</evidence>
<feature type="compositionally biased region" description="Basic and acidic residues" evidence="1">
    <location>
        <begin position="67"/>
        <end position="76"/>
    </location>
</feature>
<feature type="region of interest" description="Disordered" evidence="1">
    <location>
        <begin position="1"/>
        <end position="41"/>
    </location>
</feature>
<dbReference type="VEuPathDB" id="TriTrypDB:TEOVI_000513000"/>
<dbReference type="EMBL" id="CZPT02000406">
    <property type="protein sequence ID" value="SCU65779.1"/>
    <property type="molecule type" value="Genomic_DNA"/>
</dbReference>
<dbReference type="Proteomes" id="UP000195570">
    <property type="component" value="Unassembled WGS sequence"/>
</dbReference>
<dbReference type="RefSeq" id="XP_067077324.1">
    <property type="nucleotide sequence ID" value="XM_067221223.1"/>
</dbReference>
<feature type="region of interest" description="Disordered" evidence="1">
    <location>
        <begin position="60"/>
        <end position="81"/>
    </location>
</feature>
<accession>A0A1G4I296</accession>
<keyword evidence="3" id="KW-1185">Reference proteome</keyword>
<organism evidence="2 3">
    <name type="scientific">Trypanosoma equiperdum</name>
    <dbReference type="NCBI Taxonomy" id="5694"/>
    <lineage>
        <taxon>Eukaryota</taxon>
        <taxon>Discoba</taxon>
        <taxon>Euglenozoa</taxon>
        <taxon>Kinetoplastea</taxon>
        <taxon>Metakinetoplastina</taxon>
        <taxon>Trypanosomatida</taxon>
        <taxon>Trypanosomatidae</taxon>
        <taxon>Trypanosoma</taxon>
    </lineage>
</organism>
<evidence type="ECO:0000313" key="3">
    <source>
        <dbReference type="Proteomes" id="UP000195570"/>
    </source>
</evidence>
<feature type="compositionally biased region" description="Basic and acidic residues" evidence="1">
    <location>
        <begin position="32"/>
        <end position="41"/>
    </location>
</feature>
<name>A0A1G4I296_TRYEQ</name>